<dbReference type="Proteomes" id="UP000800981">
    <property type="component" value="Unassembled WGS sequence"/>
</dbReference>
<evidence type="ECO:0000256" key="3">
    <source>
        <dbReference type="SAM" id="SignalP"/>
    </source>
</evidence>
<name>A0ABX0GPZ8_9ACTN</name>
<dbReference type="InterPro" id="IPR036505">
    <property type="entry name" value="Amidase/PGRP_sf"/>
</dbReference>
<keyword evidence="3" id="KW-0732">Signal</keyword>
<evidence type="ECO:0000313" key="6">
    <source>
        <dbReference type="Proteomes" id="UP000800981"/>
    </source>
</evidence>
<evidence type="ECO:0000313" key="5">
    <source>
        <dbReference type="EMBL" id="NHC12898.1"/>
    </source>
</evidence>
<comment type="similarity">
    <text evidence="1">Belongs to the N-acetylmuramoyl-L-alanine amidase 2 family.</text>
</comment>
<dbReference type="PANTHER" id="PTHR11022:SF41">
    <property type="entry name" value="PEPTIDOGLYCAN-RECOGNITION PROTEIN LC-RELATED"/>
    <property type="match status" value="1"/>
</dbReference>
<protein>
    <submittedName>
        <fullName evidence="5">N-acetylmuramoyl-L-alanine amidase</fullName>
    </submittedName>
</protein>
<dbReference type="Gene3D" id="3.40.80.10">
    <property type="entry name" value="Peptidoglycan recognition protein-like"/>
    <property type="match status" value="1"/>
</dbReference>
<dbReference type="SMART" id="SM00701">
    <property type="entry name" value="PGRP"/>
    <property type="match status" value="1"/>
</dbReference>
<evidence type="ECO:0000259" key="4">
    <source>
        <dbReference type="SMART" id="SM00701"/>
    </source>
</evidence>
<feature type="region of interest" description="Disordered" evidence="2">
    <location>
        <begin position="191"/>
        <end position="210"/>
    </location>
</feature>
<dbReference type="PROSITE" id="PS51318">
    <property type="entry name" value="TAT"/>
    <property type="match status" value="1"/>
</dbReference>
<keyword evidence="6" id="KW-1185">Reference proteome</keyword>
<reference evidence="5 6" key="1">
    <citation type="submission" date="2020-03" db="EMBL/GenBank/DDBJ databases">
        <title>Two novel Motilibacter sp.</title>
        <authorList>
            <person name="Liu S."/>
        </authorList>
    </citation>
    <scope>NUCLEOTIDE SEQUENCE [LARGE SCALE GENOMIC DNA]</scope>
    <source>
        <strain evidence="5 6">E257</strain>
    </source>
</reference>
<sequence length="316" mass="32692">MTTSPPERAAPSRRSVLLAAATLPLAAQLPAAAAPRRPLRVLPRDSWARGLPPRGPLPREAAGDVRFLLVHHTASTNDYGRGDVAPALRSFFRFHTGPDKGWPDLAYNFLVDRFGRVWEGRSGSLAGPVMPSATGGTQGFSQLACYIGDHTSEPPTPAAERAMVSLLAVLADRYALDVPGTARFVSRGSNRWPEGRSVTTPTIAGHRDMSLTTCPGETVYRQLGRYRADVSALRAPARSTASASPSAPAPALARPSAAPEPSGAQPAAPTPASAAAPPEEEDGGLPLGELAVAAGAGTIAVAGAAAVRALRGRRGG</sequence>
<comment type="caution">
    <text evidence="5">The sequence shown here is derived from an EMBL/GenBank/DDBJ whole genome shotgun (WGS) entry which is preliminary data.</text>
</comment>
<dbReference type="InterPro" id="IPR006311">
    <property type="entry name" value="TAT_signal"/>
</dbReference>
<feature type="chain" id="PRO_5045224339" evidence="3">
    <location>
        <begin position="34"/>
        <end position="316"/>
    </location>
</feature>
<organism evidence="5 6">
    <name type="scientific">Motilibacter deserti</name>
    <dbReference type="NCBI Taxonomy" id="2714956"/>
    <lineage>
        <taxon>Bacteria</taxon>
        <taxon>Bacillati</taxon>
        <taxon>Actinomycetota</taxon>
        <taxon>Actinomycetes</taxon>
        <taxon>Motilibacterales</taxon>
        <taxon>Motilibacteraceae</taxon>
        <taxon>Motilibacter</taxon>
    </lineage>
</organism>
<evidence type="ECO:0000256" key="1">
    <source>
        <dbReference type="ARBA" id="ARBA00007553"/>
    </source>
</evidence>
<dbReference type="InterPro" id="IPR002502">
    <property type="entry name" value="Amidase_domain"/>
</dbReference>
<evidence type="ECO:0000256" key="2">
    <source>
        <dbReference type="SAM" id="MobiDB-lite"/>
    </source>
</evidence>
<dbReference type="PANTHER" id="PTHR11022">
    <property type="entry name" value="PEPTIDOGLYCAN RECOGNITION PROTEIN"/>
    <property type="match status" value="1"/>
</dbReference>
<proteinExistence type="inferred from homology"/>
<dbReference type="SUPFAM" id="SSF55846">
    <property type="entry name" value="N-acetylmuramoyl-L-alanine amidase-like"/>
    <property type="match status" value="1"/>
</dbReference>
<dbReference type="CDD" id="cd06583">
    <property type="entry name" value="PGRP"/>
    <property type="match status" value="1"/>
</dbReference>
<gene>
    <name evidence="5" type="ORF">G9H71_03795</name>
</gene>
<dbReference type="EMBL" id="JAANNP010000001">
    <property type="protein sequence ID" value="NHC12898.1"/>
    <property type="molecule type" value="Genomic_DNA"/>
</dbReference>
<dbReference type="Pfam" id="PF01510">
    <property type="entry name" value="Amidase_2"/>
    <property type="match status" value="1"/>
</dbReference>
<accession>A0ABX0GPZ8</accession>
<feature type="signal peptide" evidence="3">
    <location>
        <begin position="1"/>
        <end position="33"/>
    </location>
</feature>
<dbReference type="InterPro" id="IPR015510">
    <property type="entry name" value="PGRP"/>
</dbReference>
<feature type="domain" description="Peptidoglycan recognition protein family" evidence="4">
    <location>
        <begin position="39"/>
        <end position="183"/>
    </location>
</feature>
<feature type="region of interest" description="Disordered" evidence="2">
    <location>
        <begin position="237"/>
        <end position="289"/>
    </location>
</feature>
<feature type="compositionally biased region" description="Low complexity" evidence="2">
    <location>
        <begin position="237"/>
        <end position="277"/>
    </location>
</feature>
<dbReference type="RefSeq" id="WP_166278019.1">
    <property type="nucleotide sequence ID" value="NZ_JAANNP010000001.1"/>
</dbReference>
<dbReference type="InterPro" id="IPR006619">
    <property type="entry name" value="PGRP_domain_met/bac"/>
</dbReference>